<keyword evidence="2" id="KW-0472">Membrane</keyword>
<evidence type="ECO:0000256" key="1">
    <source>
        <dbReference type="ARBA" id="ARBA00004442"/>
    </source>
</evidence>
<dbReference type="SUPFAM" id="SSF56935">
    <property type="entry name" value="Porins"/>
    <property type="match status" value="1"/>
</dbReference>
<accession>A0A1H5UPD3</accession>
<keyword evidence="3" id="KW-0998">Cell outer membrane</keyword>
<dbReference type="RefSeq" id="WP_103931944.1">
    <property type="nucleotide sequence ID" value="NZ_FNVA01000001.1"/>
</dbReference>
<dbReference type="InterPro" id="IPR008969">
    <property type="entry name" value="CarboxyPept-like_regulatory"/>
</dbReference>
<keyword evidence="4" id="KW-0732">Signal</keyword>
<evidence type="ECO:0000256" key="3">
    <source>
        <dbReference type="ARBA" id="ARBA00023237"/>
    </source>
</evidence>
<organism evidence="6 7">
    <name type="scientific">Bryocella elongata</name>
    <dbReference type="NCBI Taxonomy" id="863522"/>
    <lineage>
        <taxon>Bacteria</taxon>
        <taxon>Pseudomonadati</taxon>
        <taxon>Acidobacteriota</taxon>
        <taxon>Terriglobia</taxon>
        <taxon>Terriglobales</taxon>
        <taxon>Acidobacteriaceae</taxon>
        <taxon>Bryocella</taxon>
    </lineage>
</organism>
<dbReference type="AlphaFoldDB" id="A0A1H5UPD3"/>
<keyword evidence="6" id="KW-0645">Protease</keyword>
<dbReference type="OrthoDB" id="97893at2"/>
<name>A0A1H5UPD3_9BACT</name>
<dbReference type="Proteomes" id="UP000236728">
    <property type="component" value="Unassembled WGS sequence"/>
</dbReference>
<protein>
    <submittedName>
        <fullName evidence="6">Carboxypeptidase regulatory-like domain-containing protein</fullName>
    </submittedName>
</protein>
<keyword evidence="7" id="KW-1185">Reference proteome</keyword>
<keyword evidence="6" id="KW-0378">Hydrolase</keyword>
<evidence type="ECO:0000259" key="5">
    <source>
        <dbReference type="Pfam" id="PF25183"/>
    </source>
</evidence>
<dbReference type="GO" id="GO:0009279">
    <property type="term" value="C:cell outer membrane"/>
    <property type="evidence" value="ECO:0007669"/>
    <property type="project" value="UniProtKB-SubCell"/>
</dbReference>
<reference evidence="6 7" key="1">
    <citation type="submission" date="2016-10" db="EMBL/GenBank/DDBJ databases">
        <authorList>
            <person name="de Groot N.N."/>
        </authorList>
    </citation>
    <scope>NUCLEOTIDE SEQUENCE [LARGE SCALE GENOMIC DNA]</scope>
    <source>
        <strain evidence="6 7">DSM 22489</strain>
    </source>
</reference>
<proteinExistence type="predicted"/>
<evidence type="ECO:0000313" key="7">
    <source>
        <dbReference type="Proteomes" id="UP000236728"/>
    </source>
</evidence>
<sequence>MEIKTKGGWLHLQSRLLLWLFLLTFTAGGASVAHAQATNAQMSGKVVDSTGAAIPNAKIEVSNTGTGLNRVITSSDAGEYVIPSLPVGTYSVKAVVAGFKTYTQSGIVLEGGQTARVDVVLQVGSVSEIVEVAAAAVQVDTTSAALRTEVDTTQIQELPLNTRNSLQLVTLVPGVGTASASGAGTSSLPAVVINQRSGPLLTVNGSRANGSQISLDGAILVTGLYNRPANLPNPDSIGEFSLLTNSFGAEYGHASGGAFVAVSKSGTNSFHGSAWEFLRNDALNARNWFVNAPAPNPIYKQHQFGVAGGGPILKDKAFFYATYEGLRLHQVTLESLATITPAQRTGDFSGVSAQLVDPKNATCGTNGNGPGTGTTPCNYSVANGYAGKNQIPQSEWDPVSVAFMGTYIPIPNATTGLNTDQVPSPTTGNQYTIRGDYRTTKRDQTYVRFFHMVDAAVTGPPYSSLLSSKYGDNFAQANWGTTVRDTHTFSPNVIGDFGFSDTNITTTGTPFGTIVTAEQMGAQYATSGANVSPQVSVSGVTTFGSGNPWYENTALKQADAKLTWVKGRHLWVFGATALREAEKILWTSTNSSGNPTFSGAETGNNWADYLVGKPITFGEYTPYFGNEHSVQVGLFAQDTYKVLSRLTLNLGVRWDLIQPWVEFNHDSPVVNFNPAYQSTRFPTAPPGLAFPGDPGIPPGTIFWDKGSVAPRLGFAYDVFGDGKTAVRGGYGIFYNPPGAITMANAIEAPPFETQLIFTPNTFTNPYQGTGITNPFPYPYTSPGKNPLWPFPAQFYSPDPNLKNSFTQQYNLNVQHEFPKDFMVQAGYVGSHGNRLWNGNQANAGVFNPTTETTAALASKFSQANRPFLPTYYAGITRIANIGFSNYNSLQVAARKRLSAGFTMQLAYTFAKSLDPGSTADADGASEQNPVSPIVGEYALSDFNQKHLLRINGVWELPQFNKLGFAHYALGGWELSGIVAYSSGTPFSVTTGSSAPWLGGGRDMGNLRLNKTGTAPCAGCGSRLSWTSHGATGYFNQAGYATPLTTLGTYGDSGRNSLIGPSFFNSDVSFVKNFPFLPRENSKIQFRADVFNLFNRAPFNNPTTSLSSSLFGKITSAGPARQIQLALRLSF</sequence>
<evidence type="ECO:0000256" key="2">
    <source>
        <dbReference type="ARBA" id="ARBA00023136"/>
    </source>
</evidence>
<feature type="signal peptide" evidence="4">
    <location>
        <begin position="1"/>
        <end position="35"/>
    </location>
</feature>
<evidence type="ECO:0000313" key="6">
    <source>
        <dbReference type="EMBL" id="SEF76963.1"/>
    </source>
</evidence>
<dbReference type="Gene3D" id="2.40.170.20">
    <property type="entry name" value="TonB-dependent receptor, beta-barrel domain"/>
    <property type="match status" value="1"/>
</dbReference>
<dbReference type="GO" id="GO:0004180">
    <property type="term" value="F:carboxypeptidase activity"/>
    <property type="evidence" value="ECO:0007669"/>
    <property type="project" value="UniProtKB-KW"/>
</dbReference>
<feature type="chain" id="PRO_5009286371" evidence="4">
    <location>
        <begin position="36"/>
        <end position="1130"/>
    </location>
</feature>
<dbReference type="InterPro" id="IPR057601">
    <property type="entry name" value="Oar-like_b-barrel"/>
</dbReference>
<gene>
    <name evidence="6" type="ORF">SAMN05421819_1123</name>
</gene>
<dbReference type="Pfam" id="PF25183">
    <property type="entry name" value="OMP_b-brl_4"/>
    <property type="match status" value="1"/>
</dbReference>
<keyword evidence="6" id="KW-0121">Carboxypeptidase</keyword>
<feature type="domain" description="TonB-dependent transporter Oar-like beta-barrel" evidence="5">
    <location>
        <begin position="262"/>
        <end position="1123"/>
    </location>
</feature>
<evidence type="ECO:0000256" key="4">
    <source>
        <dbReference type="SAM" id="SignalP"/>
    </source>
</evidence>
<dbReference type="SUPFAM" id="SSF49464">
    <property type="entry name" value="Carboxypeptidase regulatory domain-like"/>
    <property type="match status" value="1"/>
</dbReference>
<dbReference type="Pfam" id="PF13620">
    <property type="entry name" value="CarboxypepD_reg"/>
    <property type="match status" value="1"/>
</dbReference>
<dbReference type="InterPro" id="IPR036942">
    <property type="entry name" value="Beta-barrel_TonB_sf"/>
</dbReference>
<comment type="subcellular location">
    <subcellularLocation>
        <location evidence="1">Cell outer membrane</location>
    </subcellularLocation>
</comment>
<dbReference type="EMBL" id="FNVA01000001">
    <property type="protein sequence ID" value="SEF76963.1"/>
    <property type="molecule type" value="Genomic_DNA"/>
</dbReference>
<dbReference type="Gene3D" id="2.60.40.1120">
    <property type="entry name" value="Carboxypeptidase-like, regulatory domain"/>
    <property type="match status" value="1"/>
</dbReference>